<protein>
    <submittedName>
        <fullName evidence="1">Uncharacterized protein</fullName>
    </submittedName>
</protein>
<organism evidence="1 2">
    <name type="scientific">Cichlidogyrus casuarinus</name>
    <dbReference type="NCBI Taxonomy" id="1844966"/>
    <lineage>
        <taxon>Eukaryota</taxon>
        <taxon>Metazoa</taxon>
        <taxon>Spiralia</taxon>
        <taxon>Lophotrochozoa</taxon>
        <taxon>Platyhelminthes</taxon>
        <taxon>Monogenea</taxon>
        <taxon>Monopisthocotylea</taxon>
        <taxon>Dactylogyridea</taxon>
        <taxon>Ancyrocephalidae</taxon>
        <taxon>Cichlidogyrus</taxon>
    </lineage>
</organism>
<proteinExistence type="predicted"/>
<reference evidence="1 2" key="1">
    <citation type="submission" date="2024-11" db="EMBL/GenBank/DDBJ databases">
        <title>Adaptive evolution of stress response genes in parasites aligns with host niche diversity.</title>
        <authorList>
            <person name="Hahn C."/>
            <person name="Resl P."/>
        </authorList>
    </citation>
    <scope>NUCLEOTIDE SEQUENCE [LARGE SCALE GENOMIC DNA]</scope>
    <source>
        <strain evidence="1">EGGRZ-B1_66</strain>
        <tissue evidence="1">Body</tissue>
    </source>
</reference>
<dbReference type="EMBL" id="JBJKFK010001516">
    <property type="protein sequence ID" value="KAL3312882.1"/>
    <property type="molecule type" value="Genomic_DNA"/>
</dbReference>
<dbReference type="Proteomes" id="UP001626550">
    <property type="component" value="Unassembled WGS sequence"/>
</dbReference>
<name>A0ABD2Q181_9PLAT</name>
<keyword evidence="2" id="KW-1185">Reference proteome</keyword>
<evidence type="ECO:0000313" key="1">
    <source>
        <dbReference type="EMBL" id="KAL3312882.1"/>
    </source>
</evidence>
<gene>
    <name evidence="1" type="ORF">Ciccas_008521</name>
</gene>
<comment type="caution">
    <text evidence="1">The sequence shown here is derived from an EMBL/GenBank/DDBJ whole genome shotgun (WGS) entry which is preliminary data.</text>
</comment>
<evidence type="ECO:0000313" key="2">
    <source>
        <dbReference type="Proteomes" id="UP001626550"/>
    </source>
</evidence>
<dbReference type="AlphaFoldDB" id="A0ABD2Q181"/>
<sequence length="115" mass="12744">MQLLFRAGMNSGENLLASPRHGHLSLEHTCSVDKASSKKRRSSSSSGSKFFVSFPHFLGTNLLFLYQTSPLATIAYLEKTRLSAHRCFNGELGMRLHLDADRESAVLMETDGQAQ</sequence>
<accession>A0ABD2Q181</accession>